<evidence type="ECO:0000313" key="15">
    <source>
        <dbReference type="EMBL" id="RUO32709.1"/>
    </source>
</evidence>
<feature type="binding site" evidence="12">
    <location>
        <position position="485"/>
    </location>
    <ligand>
        <name>Zn(2+)</name>
        <dbReference type="ChEBI" id="CHEBI:29105"/>
        <label>1</label>
    </ligand>
</feature>
<evidence type="ECO:0000256" key="2">
    <source>
        <dbReference type="ARBA" id="ARBA00022705"/>
    </source>
</evidence>
<comment type="cofactor">
    <cofactor evidence="12">
        <name>Zn(2+)</name>
        <dbReference type="ChEBI" id="CHEBI:29105"/>
    </cofactor>
    <text evidence="12">Binds 2 zinc ions per subunit.</text>
</comment>
<feature type="binding site" evidence="12">
    <location>
        <position position="445"/>
    </location>
    <ligand>
        <name>Zn(2+)</name>
        <dbReference type="ChEBI" id="CHEBI:29105"/>
        <label>1</label>
    </ligand>
</feature>
<evidence type="ECO:0000256" key="9">
    <source>
        <dbReference type="ARBA" id="ARBA00023125"/>
    </source>
</evidence>
<dbReference type="NCBIfam" id="TIGR00595">
    <property type="entry name" value="priA"/>
    <property type="match status" value="1"/>
</dbReference>
<dbReference type="Gene3D" id="3.40.1440.60">
    <property type="entry name" value="PriA, 3(prime) DNA-binding domain"/>
    <property type="match status" value="1"/>
</dbReference>
<keyword evidence="4 12" id="KW-0547">Nucleotide-binding</keyword>
<dbReference type="GO" id="GO:0043138">
    <property type="term" value="F:3'-5' DNA helicase activity"/>
    <property type="evidence" value="ECO:0007669"/>
    <property type="project" value="UniProtKB-EC"/>
</dbReference>
<dbReference type="NCBIfam" id="NF004067">
    <property type="entry name" value="PRK05580.1-4"/>
    <property type="match status" value="1"/>
</dbReference>
<dbReference type="OrthoDB" id="9759544at2"/>
<keyword evidence="3 12" id="KW-0479">Metal-binding</keyword>
<dbReference type="GO" id="GO:0006270">
    <property type="term" value="P:DNA replication initiation"/>
    <property type="evidence" value="ECO:0007669"/>
    <property type="project" value="TreeGrafter"/>
</dbReference>
<proteinExistence type="inferred from homology"/>
<comment type="catalytic activity">
    <reaction evidence="11 12">
        <text>ATP + H2O = ADP + phosphate + H(+)</text>
        <dbReference type="Rhea" id="RHEA:13065"/>
        <dbReference type="ChEBI" id="CHEBI:15377"/>
        <dbReference type="ChEBI" id="CHEBI:15378"/>
        <dbReference type="ChEBI" id="CHEBI:30616"/>
        <dbReference type="ChEBI" id="CHEBI:43474"/>
        <dbReference type="ChEBI" id="CHEBI:456216"/>
        <dbReference type="EC" id="5.6.2.4"/>
    </reaction>
</comment>
<name>A0A432WG87_9GAMM</name>
<dbReference type="InterPro" id="IPR027417">
    <property type="entry name" value="P-loop_NTPase"/>
</dbReference>
<feature type="binding site" evidence="12">
    <location>
        <position position="451"/>
    </location>
    <ligand>
        <name>Zn(2+)</name>
        <dbReference type="ChEBI" id="CHEBI:29105"/>
        <label>2</label>
    </ligand>
</feature>
<evidence type="ECO:0000256" key="8">
    <source>
        <dbReference type="ARBA" id="ARBA00022840"/>
    </source>
</evidence>
<dbReference type="AlphaFoldDB" id="A0A432WG87"/>
<dbReference type="Pfam" id="PF00270">
    <property type="entry name" value="DEAD"/>
    <property type="match status" value="1"/>
</dbReference>
<dbReference type="InterPro" id="IPR014001">
    <property type="entry name" value="Helicase_ATP-bd"/>
</dbReference>
<dbReference type="InterPro" id="IPR001650">
    <property type="entry name" value="Helicase_C-like"/>
</dbReference>
<dbReference type="EC" id="5.6.2.4" evidence="12"/>
<dbReference type="InterPro" id="IPR005259">
    <property type="entry name" value="PriA"/>
</dbReference>
<evidence type="ECO:0000259" key="13">
    <source>
        <dbReference type="PROSITE" id="PS51192"/>
    </source>
</evidence>
<dbReference type="GO" id="GO:0006310">
    <property type="term" value="P:DNA recombination"/>
    <property type="evidence" value="ECO:0007669"/>
    <property type="project" value="InterPro"/>
</dbReference>
<evidence type="ECO:0000256" key="12">
    <source>
        <dbReference type="HAMAP-Rule" id="MF_00983"/>
    </source>
</evidence>
<comment type="function">
    <text evidence="12">Initiates the restart of stalled replication forks, which reloads the replicative helicase on sites other than the origin of replication. Recognizes and binds to abandoned replication forks and remodels them to uncover a helicase loading site. Promotes assembly of the primosome at these replication forks.</text>
</comment>
<feature type="binding site" evidence="12">
    <location>
        <position position="469"/>
    </location>
    <ligand>
        <name>Zn(2+)</name>
        <dbReference type="ChEBI" id="CHEBI:29105"/>
        <label>2</label>
    </ligand>
</feature>
<dbReference type="Gene3D" id="3.40.50.300">
    <property type="entry name" value="P-loop containing nucleotide triphosphate hydrolases"/>
    <property type="match status" value="2"/>
</dbReference>
<dbReference type="GO" id="GO:0006302">
    <property type="term" value="P:double-strand break repair"/>
    <property type="evidence" value="ECO:0007669"/>
    <property type="project" value="InterPro"/>
</dbReference>
<evidence type="ECO:0000256" key="1">
    <source>
        <dbReference type="ARBA" id="ARBA00022515"/>
    </source>
</evidence>
<dbReference type="SMART" id="SM00487">
    <property type="entry name" value="DEXDc"/>
    <property type="match status" value="1"/>
</dbReference>
<dbReference type="FunFam" id="3.40.50.300:FF:000489">
    <property type="entry name" value="Primosome assembly protein PriA"/>
    <property type="match status" value="1"/>
</dbReference>
<dbReference type="SUPFAM" id="SSF52540">
    <property type="entry name" value="P-loop containing nucleoside triphosphate hydrolases"/>
    <property type="match status" value="2"/>
</dbReference>
<dbReference type="InterPro" id="IPR041236">
    <property type="entry name" value="PriA_C"/>
</dbReference>
<keyword evidence="7 12" id="KW-0862">Zinc</keyword>
<dbReference type="Pfam" id="PF18319">
    <property type="entry name" value="Zn_ribbon_PriA"/>
    <property type="match status" value="1"/>
</dbReference>
<accession>A0A432WG87</accession>
<dbReference type="CDD" id="cd17929">
    <property type="entry name" value="DEXHc_priA"/>
    <property type="match status" value="1"/>
</dbReference>
<comment type="subunit">
    <text evidence="12">Component of the replication restart primosome.</text>
</comment>
<dbReference type="HAMAP" id="MF_00983">
    <property type="entry name" value="PriA"/>
    <property type="match status" value="1"/>
</dbReference>
<keyword evidence="8 12" id="KW-0067">ATP-binding</keyword>
<dbReference type="PANTHER" id="PTHR30580:SF0">
    <property type="entry name" value="PRIMOSOMAL PROTEIN N"/>
    <property type="match status" value="1"/>
</dbReference>
<sequence>MSENDGKNCVRVAVPVPMRRQFDYCLPPTLPSPQIGARVRVPFGSRELIGYVTAVDITTDTPINKLKTICAVTDPEPLWPEKQWELLQWAAQYYHHSLGEVLTHAAPIALKQGEPPSYQLVQIYALSDAGRALELQNLARAPQQQRIVALLKKGPMTQAELRDEDYRPSALKTLCEKGFVHVSEEQKGCDAWSFSLGEEPHALNPQQAVAVAAIKTGLQDAETRVWLLEGVTGSGKTEVYLQVMAQVLERGQQVLVMVPEIGLTPQTVARFRARFEVPVVVLHSGLSDQERLQAWLQARDGHAAIIIGTRSAIFTPIKNLGLLIIDEEHDASFKQQDGFRYNARDLAIKRAHLEGFGVILGSATPSLETLSNALQGRYHHLELKHRAGNAQNARHHVLDLKQQRMQHGLSEQLVNTMKLHLERGNQVLLFLNRRGFAPAMLCHECGWVADCQRCQASMTVHQHNHTLQCHHCGAQQRIPRQCGGCGSTHLISRGVGTEQLEQTIQSLFPDYSAVRIDRDSTRRKGQLEAHLNAVSDGKHQILIGTQMLAKGHHFPDVTLVALLDVDGALYSADFRAPERLAQLYVQVAGRAGRASKVGTVVLQTHHPEHPLIQELVNNGYGDFARTALAERAQALLPPHAAMALFRSEALEQHAAEAMLNAIAETLNEAGVPDVAVIGPLPAPLARKAGRYRYQLILHASQRASLHKLLLSKLSSIETLPETRKARWNLDIDPQDFT</sequence>
<protein>
    <recommendedName>
        <fullName evidence="12">Replication restart protein PriA</fullName>
    </recommendedName>
    <alternativeName>
        <fullName evidence="12">ATP-dependent DNA helicase PriA</fullName>
        <ecNumber evidence="12">5.6.2.4</ecNumber>
    </alternativeName>
    <alternativeName>
        <fullName evidence="12">DNA 3'-5' helicase PriA</fullName>
    </alternativeName>
</protein>
<feature type="binding site" evidence="12">
    <location>
        <position position="472"/>
    </location>
    <ligand>
        <name>Zn(2+)</name>
        <dbReference type="ChEBI" id="CHEBI:29105"/>
        <label>2</label>
    </ligand>
</feature>
<dbReference type="Pfam" id="PF17764">
    <property type="entry name" value="PriA_3primeBD"/>
    <property type="match status" value="1"/>
</dbReference>
<dbReference type="GO" id="GO:0008270">
    <property type="term" value="F:zinc ion binding"/>
    <property type="evidence" value="ECO:0007669"/>
    <property type="project" value="UniProtKB-UniRule"/>
</dbReference>
<evidence type="ECO:0000256" key="11">
    <source>
        <dbReference type="ARBA" id="ARBA00048988"/>
    </source>
</evidence>
<dbReference type="GO" id="GO:0016887">
    <property type="term" value="F:ATP hydrolysis activity"/>
    <property type="evidence" value="ECO:0007669"/>
    <property type="project" value="RHEA"/>
</dbReference>
<dbReference type="FunFam" id="3.40.1440.60:FF:000001">
    <property type="entry name" value="Primosomal protein N"/>
    <property type="match status" value="1"/>
</dbReference>
<dbReference type="GO" id="GO:0006269">
    <property type="term" value="P:DNA replication, synthesis of primer"/>
    <property type="evidence" value="ECO:0007669"/>
    <property type="project" value="UniProtKB-KW"/>
</dbReference>
<dbReference type="PROSITE" id="PS51194">
    <property type="entry name" value="HELICASE_CTER"/>
    <property type="match status" value="1"/>
</dbReference>
<evidence type="ECO:0000313" key="16">
    <source>
        <dbReference type="Proteomes" id="UP000288405"/>
    </source>
</evidence>
<evidence type="ECO:0000256" key="6">
    <source>
        <dbReference type="ARBA" id="ARBA00022806"/>
    </source>
</evidence>
<evidence type="ECO:0000256" key="10">
    <source>
        <dbReference type="ARBA" id="ARBA00023235"/>
    </source>
</evidence>
<dbReference type="Pfam" id="PF18074">
    <property type="entry name" value="PriA_C"/>
    <property type="match status" value="1"/>
</dbReference>
<evidence type="ECO:0000256" key="5">
    <source>
        <dbReference type="ARBA" id="ARBA00022801"/>
    </source>
</evidence>
<keyword evidence="9 12" id="KW-0238">DNA-binding</keyword>
<reference evidence="15 16" key="1">
    <citation type="journal article" date="2011" name="Front. Microbiol.">
        <title>Genomic signatures of strain selection and enhancement in Bacillus atrophaeus var. globigii, a historical biowarfare simulant.</title>
        <authorList>
            <person name="Gibbons H.S."/>
            <person name="Broomall S.M."/>
            <person name="McNew L.A."/>
            <person name="Daligault H."/>
            <person name="Chapman C."/>
            <person name="Bruce D."/>
            <person name="Karavis M."/>
            <person name="Krepps M."/>
            <person name="McGregor P.A."/>
            <person name="Hong C."/>
            <person name="Park K.H."/>
            <person name="Akmal A."/>
            <person name="Feldman A."/>
            <person name="Lin J.S."/>
            <person name="Chang W.E."/>
            <person name="Higgs B.W."/>
            <person name="Demirev P."/>
            <person name="Lindquist J."/>
            <person name="Liem A."/>
            <person name="Fochler E."/>
            <person name="Read T.D."/>
            <person name="Tapia R."/>
            <person name="Johnson S."/>
            <person name="Bishop-Lilly K.A."/>
            <person name="Detter C."/>
            <person name="Han C."/>
            <person name="Sozhamannan S."/>
            <person name="Rosenzweig C.N."/>
            <person name="Skowronski E.W."/>
        </authorList>
    </citation>
    <scope>NUCLEOTIDE SEQUENCE [LARGE SCALE GENOMIC DNA]</scope>
    <source>
        <strain evidence="15 16">GYP-17</strain>
    </source>
</reference>
<dbReference type="Proteomes" id="UP000288405">
    <property type="component" value="Unassembled WGS sequence"/>
</dbReference>
<feature type="domain" description="Helicase C-terminal" evidence="14">
    <location>
        <begin position="473"/>
        <end position="639"/>
    </location>
</feature>
<evidence type="ECO:0000259" key="14">
    <source>
        <dbReference type="PROSITE" id="PS51194"/>
    </source>
</evidence>
<feature type="binding site" evidence="12">
    <location>
        <position position="442"/>
    </location>
    <ligand>
        <name>Zn(2+)</name>
        <dbReference type="ChEBI" id="CHEBI:29105"/>
        <label>1</label>
    </ligand>
</feature>
<feature type="binding site" evidence="12">
    <location>
        <position position="482"/>
    </location>
    <ligand>
        <name>Zn(2+)</name>
        <dbReference type="ChEBI" id="CHEBI:29105"/>
        <label>1</label>
    </ligand>
</feature>
<dbReference type="SMART" id="SM00490">
    <property type="entry name" value="HELICc"/>
    <property type="match status" value="1"/>
</dbReference>
<dbReference type="RefSeq" id="WP_126777093.1">
    <property type="nucleotide sequence ID" value="NZ_PIPM01000007.1"/>
</dbReference>
<keyword evidence="16" id="KW-1185">Reference proteome</keyword>
<gene>
    <name evidence="12" type="primary">priA</name>
    <name evidence="15" type="ORF">CWE11_08005</name>
</gene>
<dbReference type="InterPro" id="IPR011545">
    <property type="entry name" value="DEAD/DEAH_box_helicase_dom"/>
</dbReference>
<evidence type="ECO:0000256" key="3">
    <source>
        <dbReference type="ARBA" id="ARBA00022723"/>
    </source>
</evidence>
<dbReference type="InterPro" id="IPR041222">
    <property type="entry name" value="PriA_3primeBD"/>
</dbReference>
<dbReference type="NCBIfam" id="NF004065">
    <property type="entry name" value="PRK05580.1-1"/>
    <property type="match status" value="1"/>
</dbReference>
<dbReference type="EMBL" id="PIPM01000007">
    <property type="protein sequence ID" value="RUO32709.1"/>
    <property type="molecule type" value="Genomic_DNA"/>
</dbReference>
<keyword evidence="2 12" id="KW-0235">DNA replication</keyword>
<dbReference type="GO" id="GO:0005524">
    <property type="term" value="F:ATP binding"/>
    <property type="evidence" value="ECO:0007669"/>
    <property type="project" value="UniProtKB-UniRule"/>
</dbReference>
<dbReference type="GO" id="GO:1990077">
    <property type="term" value="C:primosome complex"/>
    <property type="evidence" value="ECO:0007669"/>
    <property type="project" value="UniProtKB-UniRule"/>
</dbReference>
<comment type="catalytic activity">
    <reaction evidence="12">
        <text>Couples ATP hydrolysis with the unwinding of duplex DNA by translocating in the 3'-5' direction.</text>
        <dbReference type="EC" id="5.6.2.4"/>
    </reaction>
</comment>
<comment type="caution">
    <text evidence="15">The sequence shown here is derived from an EMBL/GenBank/DDBJ whole genome shotgun (WGS) entry which is preliminary data.</text>
</comment>
<organism evidence="15 16">
    <name type="scientific">Aliidiomarina sanyensis</name>
    <dbReference type="NCBI Taxonomy" id="1249555"/>
    <lineage>
        <taxon>Bacteria</taxon>
        <taxon>Pseudomonadati</taxon>
        <taxon>Pseudomonadota</taxon>
        <taxon>Gammaproteobacteria</taxon>
        <taxon>Alteromonadales</taxon>
        <taxon>Idiomarinaceae</taxon>
        <taxon>Aliidiomarina</taxon>
    </lineage>
</organism>
<keyword evidence="10 12" id="KW-0413">Isomerase</keyword>
<dbReference type="PROSITE" id="PS51192">
    <property type="entry name" value="HELICASE_ATP_BIND_1"/>
    <property type="match status" value="1"/>
</dbReference>
<dbReference type="CDD" id="cd18804">
    <property type="entry name" value="SF2_C_priA"/>
    <property type="match status" value="1"/>
</dbReference>
<dbReference type="GO" id="GO:0003677">
    <property type="term" value="F:DNA binding"/>
    <property type="evidence" value="ECO:0007669"/>
    <property type="project" value="UniProtKB-UniRule"/>
</dbReference>
<dbReference type="PANTHER" id="PTHR30580">
    <property type="entry name" value="PRIMOSOMAL PROTEIN N"/>
    <property type="match status" value="1"/>
</dbReference>
<dbReference type="Pfam" id="PF00271">
    <property type="entry name" value="Helicase_C"/>
    <property type="match status" value="1"/>
</dbReference>
<keyword evidence="6 12" id="KW-0347">Helicase</keyword>
<keyword evidence="1 12" id="KW-0639">Primosome</keyword>
<comment type="similarity">
    <text evidence="12">Belongs to the helicase family. PriA subfamily.</text>
</comment>
<dbReference type="InterPro" id="IPR042115">
    <property type="entry name" value="PriA_3primeBD_sf"/>
</dbReference>
<evidence type="ECO:0000256" key="7">
    <source>
        <dbReference type="ARBA" id="ARBA00022833"/>
    </source>
</evidence>
<feature type="binding site" evidence="12">
    <location>
        <position position="454"/>
    </location>
    <ligand>
        <name>Zn(2+)</name>
        <dbReference type="ChEBI" id="CHEBI:29105"/>
        <label>2</label>
    </ligand>
</feature>
<feature type="domain" description="Helicase ATP-binding" evidence="13">
    <location>
        <begin position="217"/>
        <end position="383"/>
    </location>
</feature>
<keyword evidence="5 12" id="KW-0378">Hydrolase</keyword>
<evidence type="ECO:0000256" key="4">
    <source>
        <dbReference type="ARBA" id="ARBA00022741"/>
    </source>
</evidence>
<dbReference type="InterPro" id="IPR040498">
    <property type="entry name" value="PriA_CRR"/>
</dbReference>